<dbReference type="Proteomes" id="UP000184300">
    <property type="component" value="Unassembled WGS sequence"/>
</dbReference>
<feature type="non-terminal residue" evidence="2">
    <location>
        <position position="189"/>
    </location>
</feature>
<dbReference type="InterPro" id="IPR041698">
    <property type="entry name" value="Methyltransf_25"/>
</dbReference>
<reference evidence="3" key="1">
    <citation type="journal article" date="2017" name="Genome Biol.">
        <title>Comparative genomics reveals high biological diversity and specific adaptations in the industrially and medically important fungal genus Aspergillus.</title>
        <authorList>
            <person name="de Vries R.P."/>
            <person name="Riley R."/>
            <person name="Wiebenga A."/>
            <person name="Aguilar-Osorio G."/>
            <person name="Amillis S."/>
            <person name="Uchima C.A."/>
            <person name="Anderluh G."/>
            <person name="Asadollahi M."/>
            <person name="Askin M."/>
            <person name="Barry K."/>
            <person name="Battaglia E."/>
            <person name="Bayram O."/>
            <person name="Benocci T."/>
            <person name="Braus-Stromeyer S.A."/>
            <person name="Caldana C."/>
            <person name="Canovas D."/>
            <person name="Cerqueira G.C."/>
            <person name="Chen F."/>
            <person name="Chen W."/>
            <person name="Choi C."/>
            <person name="Clum A."/>
            <person name="Dos Santos R.A."/>
            <person name="Damasio A.R."/>
            <person name="Diallinas G."/>
            <person name="Emri T."/>
            <person name="Fekete E."/>
            <person name="Flipphi M."/>
            <person name="Freyberg S."/>
            <person name="Gallo A."/>
            <person name="Gournas C."/>
            <person name="Habgood R."/>
            <person name="Hainaut M."/>
            <person name="Harispe M.L."/>
            <person name="Henrissat B."/>
            <person name="Hilden K.S."/>
            <person name="Hope R."/>
            <person name="Hossain A."/>
            <person name="Karabika E."/>
            <person name="Karaffa L."/>
            <person name="Karanyi Z."/>
            <person name="Krasevec N."/>
            <person name="Kuo A."/>
            <person name="Kusch H."/>
            <person name="LaButti K."/>
            <person name="Lagendijk E.L."/>
            <person name="Lapidus A."/>
            <person name="Levasseur A."/>
            <person name="Lindquist E."/>
            <person name="Lipzen A."/>
            <person name="Logrieco A.F."/>
            <person name="MacCabe A."/>
            <person name="Maekelae M.R."/>
            <person name="Malavazi I."/>
            <person name="Melin P."/>
            <person name="Meyer V."/>
            <person name="Mielnichuk N."/>
            <person name="Miskei M."/>
            <person name="Molnar A.P."/>
            <person name="Mule G."/>
            <person name="Ngan C.Y."/>
            <person name="Orejas M."/>
            <person name="Orosz E."/>
            <person name="Ouedraogo J.P."/>
            <person name="Overkamp K.M."/>
            <person name="Park H.-S."/>
            <person name="Perrone G."/>
            <person name="Piumi F."/>
            <person name="Punt P.J."/>
            <person name="Ram A.F."/>
            <person name="Ramon A."/>
            <person name="Rauscher S."/>
            <person name="Record E."/>
            <person name="Riano-Pachon D.M."/>
            <person name="Robert V."/>
            <person name="Roehrig J."/>
            <person name="Ruller R."/>
            <person name="Salamov A."/>
            <person name="Salih N.S."/>
            <person name="Samson R.A."/>
            <person name="Sandor E."/>
            <person name="Sanguinetti M."/>
            <person name="Schuetze T."/>
            <person name="Sepcic K."/>
            <person name="Shelest E."/>
            <person name="Sherlock G."/>
            <person name="Sophianopoulou V."/>
            <person name="Squina F.M."/>
            <person name="Sun H."/>
            <person name="Susca A."/>
            <person name="Todd R.B."/>
            <person name="Tsang A."/>
            <person name="Unkles S.E."/>
            <person name="van de Wiele N."/>
            <person name="van Rossen-Uffink D."/>
            <person name="Oliveira J.V."/>
            <person name="Vesth T.C."/>
            <person name="Visser J."/>
            <person name="Yu J.-H."/>
            <person name="Zhou M."/>
            <person name="Andersen M.R."/>
            <person name="Archer D.B."/>
            <person name="Baker S.E."/>
            <person name="Benoit I."/>
            <person name="Brakhage A.A."/>
            <person name="Braus G.H."/>
            <person name="Fischer R."/>
            <person name="Frisvad J.C."/>
            <person name="Goldman G.H."/>
            <person name="Houbraken J."/>
            <person name="Oakley B."/>
            <person name="Pocsi I."/>
            <person name="Scazzocchio C."/>
            <person name="Seiboth B."/>
            <person name="vanKuyk P.A."/>
            <person name="Wortman J."/>
            <person name="Dyer P.S."/>
            <person name="Grigoriev I.V."/>
        </authorList>
    </citation>
    <scope>NUCLEOTIDE SEQUENCE [LARGE SCALE GENOMIC DNA]</scope>
    <source>
        <strain evidence="3">CBS 516.65</strain>
    </source>
</reference>
<gene>
    <name evidence="2" type="ORF">ASPGLDRAFT_96598</name>
</gene>
<dbReference type="CDD" id="cd02440">
    <property type="entry name" value="AdoMet_MTases"/>
    <property type="match status" value="1"/>
</dbReference>
<proteinExistence type="predicted"/>
<dbReference type="STRING" id="1160497.A0A1L9VVD1"/>
<dbReference type="RefSeq" id="XP_022404549.1">
    <property type="nucleotide sequence ID" value="XM_022550590.1"/>
</dbReference>
<dbReference type="InterPro" id="IPR029063">
    <property type="entry name" value="SAM-dependent_MTases_sf"/>
</dbReference>
<dbReference type="VEuPathDB" id="FungiDB:ASPGLDRAFT_96598"/>
<organism evidence="2 3">
    <name type="scientific">Aspergillus glaucus CBS 516.65</name>
    <dbReference type="NCBI Taxonomy" id="1160497"/>
    <lineage>
        <taxon>Eukaryota</taxon>
        <taxon>Fungi</taxon>
        <taxon>Dikarya</taxon>
        <taxon>Ascomycota</taxon>
        <taxon>Pezizomycotina</taxon>
        <taxon>Eurotiomycetes</taxon>
        <taxon>Eurotiomycetidae</taxon>
        <taxon>Eurotiales</taxon>
        <taxon>Aspergillaceae</taxon>
        <taxon>Aspergillus</taxon>
        <taxon>Aspergillus subgen. Aspergillus</taxon>
    </lineage>
</organism>
<evidence type="ECO:0000259" key="1">
    <source>
        <dbReference type="Pfam" id="PF13649"/>
    </source>
</evidence>
<dbReference type="GeneID" id="34466850"/>
<sequence length="189" mass="20924">LNTQHGVLLQITDDQLLHPSINRKDLFNVADVATGTGIWLEQVAALLGDIPTSQPRSFHGFDLSAAMFPTDHGRIKYSTHDVTKPFPEEHLGRYDLVHVRLLAMAIREEDIVTIVTNLIGLLRPGGYLQWDDIDLNSFSSFDGIIIDFAKQVGYSLRLTEVVQEACAKRGLQGVSRQQYSVGAKPGLAQ</sequence>
<name>A0A1L9VVD1_ASPGL</name>
<feature type="domain" description="Methyltransferase" evidence="1">
    <location>
        <begin position="29"/>
        <end position="126"/>
    </location>
</feature>
<evidence type="ECO:0000313" key="2">
    <source>
        <dbReference type="EMBL" id="OJJ87866.1"/>
    </source>
</evidence>
<accession>A0A1L9VVD1</accession>
<keyword evidence="3" id="KW-1185">Reference proteome</keyword>
<dbReference type="SUPFAM" id="SSF53335">
    <property type="entry name" value="S-adenosyl-L-methionine-dependent methyltransferases"/>
    <property type="match status" value="1"/>
</dbReference>
<dbReference type="Gene3D" id="3.40.50.150">
    <property type="entry name" value="Vaccinia Virus protein VP39"/>
    <property type="match status" value="1"/>
</dbReference>
<dbReference type="OrthoDB" id="417697at2759"/>
<dbReference type="AlphaFoldDB" id="A0A1L9VVD1"/>
<protein>
    <recommendedName>
        <fullName evidence="1">Methyltransferase domain-containing protein</fullName>
    </recommendedName>
</protein>
<dbReference type="Pfam" id="PF13649">
    <property type="entry name" value="Methyltransf_25"/>
    <property type="match status" value="1"/>
</dbReference>
<evidence type="ECO:0000313" key="3">
    <source>
        <dbReference type="Proteomes" id="UP000184300"/>
    </source>
</evidence>
<dbReference type="EMBL" id="KV878890">
    <property type="protein sequence ID" value="OJJ87866.1"/>
    <property type="molecule type" value="Genomic_DNA"/>
</dbReference>
<feature type="non-terminal residue" evidence="2">
    <location>
        <position position="1"/>
    </location>
</feature>